<sequence length="143" mass="15563">MRQGVIRTVLIVLFWAELVLVLYGVTIGIELQREILSITNINSGWLHVVAFLVMALTAFLIWDRTFLIVAALVLLAVLIEAAQLVIHGRTASVLDGVASSAGIVFGSVYWLLYRRLWPSAGDPNVYGDGGGQTPAITSPRDTE</sequence>
<accession>A0A1X7NRA5</accession>
<proteinExistence type="predicted"/>
<feature type="transmembrane region" description="Helical" evidence="1">
    <location>
        <begin position="68"/>
        <end position="86"/>
    </location>
</feature>
<feature type="transmembrane region" description="Helical" evidence="1">
    <location>
        <begin position="6"/>
        <end position="31"/>
    </location>
</feature>
<gene>
    <name evidence="2" type="ORF">SAMN02982922_2376</name>
</gene>
<reference evidence="2 3" key="1">
    <citation type="submission" date="2017-04" db="EMBL/GenBank/DDBJ databases">
        <authorList>
            <person name="Afonso C.L."/>
            <person name="Miller P.J."/>
            <person name="Scott M.A."/>
            <person name="Spackman E."/>
            <person name="Goraichik I."/>
            <person name="Dimitrov K.M."/>
            <person name="Suarez D.L."/>
            <person name="Swayne D.E."/>
        </authorList>
    </citation>
    <scope>NUCLEOTIDE SEQUENCE [LARGE SCALE GENOMIC DNA]</scope>
    <source>
        <strain evidence="2 3">B5P</strain>
    </source>
</reference>
<keyword evidence="1" id="KW-0812">Transmembrane</keyword>
<dbReference type="RefSeq" id="WP_085464350.1">
    <property type="nucleotide sequence ID" value="NZ_FXBL01000004.1"/>
</dbReference>
<dbReference type="NCBIfam" id="NF037970">
    <property type="entry name" value="vanZ_1"/>
    <property type="match status" value="1"/>
</dbReference>
<dbReference type="EMBL" id="FXBL01000004">
    <property type="protein sequence ID" value="SMH40592.1"/>
    <property type="molecule type" value="Genomic_DNA"/>
</dbReference>
<keyword evidence="3" id="KW-1185">Reference proteome</keyword>
<feature type="transmembrane region" description="Helical" evidence="1">
    <location>
        <begin position="43"/>
        <end position="62"/>
    </location>
</feature>
<dbReference type="Proteomes" id="UP000193083">
    <property type="component" value="Unassembled WGS sequence"/>
</dbReference>
<evidence type="ECO:0008006" key="4">
    <source>
        <dbReference type="Google" id="ProtNLM"/>
    </source>
</evidence>
<evidence type="ECO:0000313" key="2">
    <source>
        <dbReference type="EMBL" id="SMH40592.1"/>
    </source>
</evidence>
<keyword evidence="1" id="KW-1133">Transmembrane helix</keyword>
<protein>
    <recommendedName>
        <fullName evidence="4">VanZ like family protein</fullName>
    </recommendedName>
</protein>
<organism evidence="2 3">
    <name type="scientific">Mesorhizobium australicum</name>
    <dbReference type="NCBI Taxonomy" id="536018"/>
    <lineage>
        <taxon>Bacteria</taxon>
        <taxon>Pseudomonadati</taxon>
        <taxon>Pseudomonadota</taxon>
        <taxon>Alphaproteobacteria</taxon>
        <taxon>Hyphomicrobiales</taxon>
        <taxon>Phyllobacteriaceae</taxon>
        <taxon>Mesorhizobium</taxon>
    </lineage>
</organism>
<dbReference type="AlphaFoldDB" id="A0A1X7NRA5"/>
<feature type="transmembrane region" description="Helical" evidence="1">
    <location>
        <begin position="93"/>
        <end position="112"/>
    </location>
</feature>
<evidence type="ECO:0000256" key="1">
    <source>
        <dbReference type="SAM" id="Phobius"/>
    </source>
</evidence>
<keyword evidence="1" id="KW-0472">Membrane</keyword>
<name>A0A1X7NRA5_9HYPH</name>
<evidence type="ECO:0000313" key="3">
    <source>
        <dbReference type="Proteomes" id="UP000193083"/>
    </source>
</evidence>